<comment type="caution">
    <text evidence="2">The sequence shown here is derived from an EMBL/GenBank/DDBJ whole genome shotgun (WGS) entry which is preliminary data.</text>
</comment>
<dbReference type="SUPFAM" id="SSF54862">
    <property type="entry name" value="4Fe-4S ferredoxins"/>
    <property type="match status" value="1"/>
</dbReference>
<dbReference type="AlphaFoldDB" id="X0Y2I9"/>
<sequence>MSLFEVNIQTCNKDGICAAICPAGIIEMQKGE</sequence>
<accession>X0Y2I9</accession>
<gene>
    <name evidence="2" type="ORF">S01H1_85407</name>
</gene>
<reference evidence="2" key="1">
    <citation type="journal article" date="2014" name="Front. Microbiol.">
        <title>High frequency of phylogenetically diverse reductive dehalogenase-homologous genes in deep subseafloor sedimentary metagenomes.</title>
        <authorList>
            <person name="Kawai M."/>
            <person name="Futagami T."/>
            <person name="Toyoda A."/>
            <person name="Takaki Y."/>
            <person name="Nishi S."/>
            <person name="Hori S."/>
            <person name="Arai W."/>
            <person name="Tsubouchi T."/>
            <person name="Morono Y."/>
            <person name="Uchiyama I."/>
            <person name="Ito T."/>
            <person name="Fujiyama A."/>
            <person name="Inagaki F."/>
            <person name="Takami H."/>
        </authorList>
    </citation>
    <scope>NUCLEOTIDE SEQUENCE</scope>
    <source>
        <strain evidence="2">Expedition CK06-06</strain>
    </source>
</reference>
<feature type="non-terminal residue" evidence="2">
    <location>
        <position position="32"/>
    </location>
</feature>
<evidence type="ECO:0000259" key="1">
    <source>
        <dbReference type="PROSITE" id="PS51379"/>
    </source>
</evidence>
<feature type="domain" description="4Fe-4S ferredoxin-type" evidence="1">
    <location>
        <begin position="2"/>
        <end position="31"/>
    </location>
</feature>
<dbReference type="EMBL" id="BARS01058645">
    <property type="protein sequence ID" value="GAG50044.1"/>
    <property type="molecule type" value="Genomic_DNA"/>
</dbReference>
<organism evidence="2">
    <name type="scientific">marine sediment metagenome</name>
    <dbReference type="NCBI Taxonomy" id="412755"/>
    <lineage>
        <taxon>unclassified sequences</taxon>
        <taxon>metagenomes</taxon>
        <taxon>ecological metagenomes</taxon>
    </lineage>
</organism>
<dbReference type="PROSITE" id="PS51379">
    <property type="entry name" value="4FE4S_FER_2"/>
    <property type="match status" value="1"/>
</dbReference>
<name>X0Y2I9_9ZZZZ</name>
<proteinExistence type="predicted"/>
<evidence type="ECO:0000313" key="2">
    <source>
        <dbReference type="EMBL" id="GAG50044.1"/>
    </source>
</evidence>
<dbReference type="InterPro" id="IPR017896">
    <property type="entry name" value="4Fe4S_Fe-S-bd"/>
</dbReference>
<protein>
    <recommendedName>
        <fullName evidence="1">4Fe-4S ferredoxin-type domain-containing protein</fullName>
    </recommendedName>
</protein>